<gene>
    <name evidence="1" type="ORF">GLW07_18960</name>
</gene>
<evidence type="ECO:0000313" key="1">
    <source>
        <dbReference type="EMBL" id="MYL65443.1"/>
    </source>
</evidence>
<proteinExistence type="predicted"/>
<sequence length="68" mass="8113">MENVIQNYKDLLIEYEYASKLFQEKGLMRLLFCSMQNLADFEKAFIDCYSENELMKLQSELEGIITIY</sequence>
<reference evidence="1 2" key="1">
    <citation type="submission" date="2019-11" db="EMBL/GenBank/DDBJ databases">
        <title>Genome sequences of 17 halophilic strains isolated from different environments.</title>
        <authorList>
            <person name="Furrow R.E."/>
        </authorList>
    </citation>
    <scope>NUCLEOTIDE SEQUENCE [LARGE SCALE GENOMIC DNA]</scope>
    <source>
        <strain evidence="1 2">22506_14_FS</strain>
    </source>
</reference>
<dbReference type="EMBL" id="WMEY01000007">
    <property type="protein sequence ID" value="MYL65443.1"/>
    <property type="molecule type" value="Genomic_DNA"/>
</dbReference>
<dbReference type="RefSeq" id="WP_160920830.1">
    <property type="nucleotide sequence ID" value="NZ_WMEY01000007.1"/>
</dbReference>
<accession>A0A845F3A3</accession>
<organism evidence="1 2">
    <name type="scientific">Guptibacillus hwajinpoensis</name>
    <dbReference type="NCBI Taxonomy" id="208199"/>
    <lineage>
        <taxon>Bacteria</taxon>
        <taxon>Bacillati</taxon>
        <taxon>Bacillota</taxon>
        <taxon>Bacilli</taxon>
        <taxon>Bacillales</taxon>
        <taxon>Guptibacillaceae</taxon>
        <taxon>Guptibacillus</taxon>
    </lineage>
</organism>
<dbReference type="Proteomes" id="UP000447833">
    <property type="component" value="Unassembled WGS sequence"/>
</dbReference>
<name>A0A845F3A3_9BACL</name>
<protein>
    <submittedName>
        <fullName evidence="1">Uncharacterized protein</fullName>
    </submittedName>
</protein>
<comment type="caution">
    <text evidence="1">The sequence shown here is derived from an EMBL/GenBank/DDBJ whole genome shotgun (WGS) entry which is preliminary data.</text>
</comment>
<dbReference type="AlphaFoldDB" id="A0A845F3A3"/>
<evidence type="ECO:0000313" key="2">
    <source>
        <dbReference type="Proteomes" id="UP000447833"/>
    </source>
</evidence>